<comment type="caution">
    <text evidence="6">The sequence shown here is derived from an EMBL/GenBank/DDBJ whole genome shotgun (WGS) entry which is preliminary data.</text>
</comment>
<evidence type="ECO:0000256" key="3">
    <source>
        <dbReference type="ARBA" id="ARBA00023012"/>
    </source>
</evidence>
<gene>
    <name evidence="6" type="ORF">J2S41_001425</name>
</gene>
<evidence type="ECO:0000256" key="1">
    <source>
        <dbReference type="ARBA" id="ARBA00022679"/>
    </source>
</evidence>
<evidence type="ECO:0000256" key="4">
    <source>
        <dbReference type="SAM" id="Phobius"/>
    </source>
</evidence>
<dbReference type="GO" id="GO:0000155">
    <property type="term" value="F:phosphorelay sensor kinase activity"/>
    <property type="evidence" value="ECO:0007669"/>
    <property type="project" value="InterPro"/>
</dbReference>
<evidence type="ECO:0000259" key="5">
    <source>
        <dbReference type="Pfam" id="PF07730"/>
    </source>
</evidence>
<dbReference type="PANTHER" id="PTHR24421">
    <property type="entry name" value="NITRATE/NITRITE SENSOR PROTEIN NARX-RELATED"/>
    <property type="match status" value="1"/>
</dbReference>
<dbReference type="CDD" id="cd16917">
    <property type="entry name" value="HATPase_UhpB-NarQ-NarX-like"/>
    <property type="match status" value="1"/>
</dbReference>
<dbReference type="Proteomes" id="UP001183643">
    <property type="component" value="Unassembled WGS sequence"/>
</dbReference>
<dbReference type="GO" id="GO:0016020">
    <property type="term" value="C:membrane"/>
    <property type="evidence" value="ECO:0007669"/>
    <property type="project" value="InterPro"/>
</dbReference>
<dbReference type="Gene3D" id="3.30.565.10">
    <property type="entry name" value="Histidine kinase-like ATPase, C-terminal domain"/>
    <property type="match status" value="1"/>
</dbReference>
<keyword evidence="1 6" id="KW-0808">Transferase</keyword>
<dbReference type="PANTHER" id="PTHR24421:SF63">
    <property type="entry name" value="SENSOR HISTIDINE KINASE DESK"/>
    <property type="match status" value="1"/>
</dbReference>
<name>A0AAE4C8I1_9ACTN</name>
<dbReference type="EMBL" id="JAVDYB010000001">
    <property type="protein sequence ID" value="MDR7274647.1"/>
    <property type="molecule type" value="Genomic_DNA"/>
</dbReference>
<organism evidence="6 7">
    <name type="scientific">Catenuloplanes atrovinosus</name>
    <dbReference type="NCBI Taxonomy" id="137266"/>
    <lineage>
        <taxon>Bacteria</taxon>
        <taxon>Bacillati</taxon>
        <taxon>Actinomycetota</taxon>
        <taxon>Actinomycetes</taxon>
        <taxon>Micromonosporales</taxon>
        <taxon>Micromonosporaceae</taxon>
        <taxon>Catenuloplanes</taxon>
    </lineage>
</organism>
<evidence type="ECO:0000313" key="6">
    <source>
        <dbReference type="EMBL" id="MDR7274647.1"/>
    </source>
</evidence>
<dbReference type="SUPFAM" id="SSF55874">
    <property type="entry name" value="ATPase domain of HSP90 chaperone/DNA topoisomerase II/histidine kinase"/>
    <property type="match status" value="1"/>
</dbReference>
<feature type="domain" description="Signal transduction histidine kinase subgroup 3 dimerisation and phosphoacceptor" evidence="5">
    <location>
        <begin position="201"/>
        <end position="267"/>
    </location>
</feature>
<dbReference type="Pfam" id="PF07730">
    <property type="entry name" value="HisKA_3"/>
    <property type="match status" value="1"/>
</dbReference>
<keyword evidence="4" id="KW-1133">Transmembrane helix</keyword>
<dbReference type="EC" id="2.7.13.3" evidence="6"/>
<accession>A0AAE4C8I1</accession>
<keyword evidence="7" id="KW-1185">Reference proteome</keyword>
<dbReference type="GO" id="GO:0046983">
    <property type="term" value="F:protein dimerization activity"/>
    <property type="evidence" value="ECO:0007669"/>
    <property type="project" value="InterPro"/>
</dbReference>
<feature type="transmembrane region" description="Helical" evidence="4">
    <location>
        <begin position="20"/>
        <end position="41"/>
    </location>
</feature>
<proteinExistence type="predicted"/>
<keyword evidence="3" id="KW-0902">Two-component regulatory system</keyword>
<dbReference type="RefSeq" id="WP_310364620.1">
    <property type="nucleotide sequence ID" value="NZ_JAVDYB010000001.1"/>
</dbReference>
<dbReference type="InterPro" id="IPR036890">
    <property type="entry name" value="HATPase_C_sf"/>
</dbReference>
<sequence length="389" mass="41285">MNPLAWWHARSQAERFDISFRTSFYVALLALPLLFSGAVSADGDARAAVTFVLVAIGYTALVSLLMHAGIEHYLGRRGRPVRLLVAAGAATVLCAAASIVWFPGGMDAGPVIAGLTCSYLVGAAALRSLWPSLVVTVIGFLTLLVLGIVDDPADTVPHALSLLFGASMLFVGYRSSLWMLAVVWELDRSRTVQASLAVTEERLRIARDMHDVIGRNLSVIALKAELAAQLARRGRDQAVDEMLEVRRIAQDALTDVRAVVGGYRSAGLGDELAGARALLASAGIECRVIGEGRDLPESNQATLGWVVREGVTNVLRHSDARCCTITLRADAPDTVTLTMDNDGTRTTGRVRFGGGLLGLTERVGALGGALTADGETPGRFRLTATVPRG</sequence>
<evidence type="ECO:0000313" key="7">
    <source>
        <dbReference type="Proteomes" id="UP001183643"/>
    </source>
</evidence>
<feature type="transmembrane region" description="Helical" evidence="4">
    <location>
        <begin position="133"/>
        <end position="149"/>
    </location>
</feature>
<dbReference type="Gene3D" id="1.20.5.1930">
    <property type="match status" value="1"/>
</dbReference>
<feature type="transmembrane region" description="Helical" evidence="4">
    <location>
        <begin position="81"/>
        <end position="102"/>
    </location>
</feature>
<reference evidence="6" key="1">
    <citation type="submission" date="2023-07" db="EMBL/GenBank/DDBJ databases">
        <title>Sequencing the genomes of 1000 actinobacteria strains.</title>
        <authorList>
            <person name="Klenk H.-P."/>
        </authorList>
    </citation>
    <scope>NUCLEOTIDE SEQUENCE</scope>
    <source>
        <strain evidence="6">DSM 44707</strain>
    </source>
</reference>
<keyword evidence="4" id="KW-0472">Membrane</keyword>
<dbReference type="InterPro" id="IPR011712">
    <property type="entry name" value="Sig_transdc_His_kin_sub3_dim/P"/>
</dbReference>
<dbReference type="InterPro" id="IPR050482">
    <property type="entry name" value="Sensor_HK_TwoCompSys"/>
</dbReference>
<evidence type="ECO:0000256" key="2">
    <source>
        <dbReference type="ARBA" id="ARBA00022777"/>
    </source>
</evidence>
<protein>
    <submittedName>
        <fullName evidence="6">Two-component system sensor histidine kinase DesK</fullName>
        <ecNumber evidence="6">2.7.13.3</ecNumber>
    </submittedName>
</protein>
<feature type="transmembrane region" description="Helical" evidence="4">
    <location>
        <begin position="161"/>
        <end position="184"/>
    </location>
</feature>
<keyword evidence="2 6" id="KW-0418">Kinase</keyword>
<feature type="transmembrane region" description="Helical" evidence="4">
    <location>
        <begin position="47"/>
        <end position="69"/>
    </location>
</feature>
<keyword evidence="4" id="KW-0812">Transmembrane</keyword>
<dbReference type="AlphaFoldDB" id="A0AAE4C8I1"/>